<dbReference type="GO" id="GO:0019369">
    <property type="term" value="P:arachidonate metabolic process"/>
    <property type="evidence" value="ECO:0007669"/>
    <property type="project" value="TreeGrafter"/>
</dbReference>
<evidence type="ECO:0000256" key="1">
    <source>
        <dbReference type="ARBA" id="ARBA00022801"/>
    </source>
</evidence>
<dbReference type="GO" id="GO:0016020">
    <property type="term" value="C:membrane"/>
    <property type="evidence" value="ECO:0007669"/>
    <property type="project" value="TreeGrafter"/>
</dbReference>
<keyword evidence="1" id="KW-0378">Hydrolase</keyword>
<reference evidence="6 7" key="1">
    <citation type="submission" date="2014-11" db="EMBL/GenBank/DDBJ databases">
        <authorList>
            <person name="Wibberg Daniel"/>
        </authorList>
    </citation>
    <scope>NUCLEOTIDE SEQUENCE [LARGE SCALE GENOMIC DNA]</scope>
    <source>
        <strain evidence="6">Rhizoctonia solani AG1-IB 7/3/14</strain>
    </source>
</reference>
<dbReference type="InterPro" id="IPR027417">
    <property type="entry name" value="P-loop_NTPase"/>
</dbReference>
<comment type="caution">
    <text evidence="4">Lacks conserved residue(s) required for the propagation of feature annotation.</text>
</comment>
<dbReference type="SUPFAM" id="SSF52540">
    <property type="entry name" value="P-loop containing nucleoside triphosphate hydrolases"/>
    <property type="match status" value="1"/>
</dbReference>
<dbReference type="EMBL" id="LN679103">
    <property type="protein sequence ID" value="CEL59569.1"/>
    <property type="molecule type" value="Genomic_DNA"/>
</dbReference>
<dbReference type="PANTHER" id="PTHR24185">
    <property type="entry name" value="CALCIUM-INDEPENDENT PHOSPHOLIPASE A2-GAMMA"/>
    <property type="match status" value="1"/>
</dbReference>
<evidence type="ECO:0000256" key="3">
    <source>
        <dbReference type="ARBA" id="ARBA00023098"/>
    </source>
</evidence>
<evidence type="ECO:0000313" key="7">
    <source>
        <dbReference type="Proteomes" id="UP000059188"/>
    </source>
</evidence>
<keyword evidence="2" id="KW-0442">Lipid degradation</keyword>
<name>A0A0B7FRT7_THACB</name>
<keyword evidence="7" id="KW-1185">Reference proteome</keyword>
<accession>A0A0B7FRT7</accession>
<dbReference type="InterPro" id="IPR016035">
    <property type="entry name" value="Acyl_Trfase/lysoPLipase"/>
</dbReference>
<evidence type="ECO:0000313" key="6">
    <source>
        <dbReference type="EMBL" id="CEL59569.1"/>
    </source>
</evidence>
<dbReference type="Gene3D" id="3.40.50.300">
    <property type="entry name" value="P-loop containing nucleotide triphosphate hydrolases"/>
    <property type="match status" value="1"/>
</dbReference>
<organism evidence="6 7">
    <name type="scientific">Thanatephorus cucumeris (strain AG1-IB / isolate 7/3/14)</name>
    <name type="common">Lettuce bottom rot fungus</name>
    <name type="synonym">Rhizoctonia solani</name>
    <dbReference type="NCBI Taxonomy" id="1108050"/>
    <lineage>
        <taxon>Eukaryota</taxon>
        <taxon>Fungi</taxon>
        <taxon>Dikarya</taxon>
        <taxon>Basidiomycota</taxon>
        <taxon>Agaricomycotina</taxon>
        <taxon>Agaricomycetes</taxon>
        <taxon>Cantharellales</taxon>
        <taxon>Ceratobasidiaceae</taxon>
        <taxon>Rhizoctonia</taxon>
        <taxon>Rhizoctonia solani AG-1</taxon>
    </lineage>
</organism>
<dbReference type="OrthoDB" id="1658288at2759"/>
<evidence type="ECO:0000256" key="2">
    <source>
        <dbReference type="ARBA" id="ARBA00022963"/>
    </source>
</evidence>
<dbReference type="SUPFAM" id="SSF52151">
    <property type="entry name" value="FabD/lysophospholipase-like"/>
    <property type="match status" value="1"/>
</dbReference>
<dbReference type="InterPro" id="IPR002641">
    <property type="entry name" value="PNPLA_dom"/>
</dbReference>
<dbReference type="STRING" id="1108050.A0A0B7FRT7"/>
<dbReference type="PANTHER" id="PTHR24185:SF1">
    <property type="entry name" value="CALCIUM-INDEPENDENT PHOSPHOLIPASE A2-GAMMA"/>
    <property type="match status" value="1"/>
</dbReference>
<dbReference type="GO" id="GO:0046486">
    <property type="term" value="P:glycerolipid metabolic process"/>
    <property type="evidence" value="ECO:0007669"/>
    <property type="project" value="UniProtKB-ARBA"/>
</dbReference>
<sequence>MSQSSTSNRGLNILSIDGGGVRGLSALVLLEELMRRIQHLEGLDSPPRPHQYFDLIAGTGTGAVQACMLARLRMPVDLAIESYANLAKEVFSERKWFGSGTFKATKLKDSLTRITRNTTGNPDEPLIESRPTGTYCKTLVFAMSGHNMRAGIPIAFRSYPAASSQGPECTIWETLCATMAHPELFKSFEIGGSLLKQSFIDAGLGCNNPLSHILAEVKTLYPERQVASVISIGTGHTRTIRIPDRSTMRQLLPTATIQAMKGIAEDAEKVAEDMARRFRSTSGVYFRLSVDQGMQSVEMDRWDQLSEVAEHTRAYMRTLDVKQSIDKAAEAIHLRTQSVPTVQLDGEIRLSTTTVTASYVSRSCPAPTPMFAGCDLRLRRTESGITGSEKERKVCILHGLGGAGKTQTALKVVERTRSSWNEVVYADASTRESIETALRDVAIAKDIGDTYQSTLQWLESHREPWLLVLDNADDPSLPIRDYMPGGDHGSVIITTRLSGMVSLARGTDSNCSISSMDPDDALMLLLKCARRQDRELPHKELADAKELLQASTYTCSTTFVNTGCRISDTLHSQFHMLDRSLDNPLTCQSPNTGSCSWTNSRKH</sequence>
<dbReference type="AlphaFoldDB" id="A0A0B7FRT7"/>
<dbReference type="Gene3D" id="3.40.1090.10">
    <property type="entry name" value="Cytosolic phospholipase A2 catalytic domain"/>
    <property type="match status" value="1"/>
</dbReference>
<dbReference type="Pfam" id="PF01734">
    <property type="entry name" value="Patatin"/>
    <property type="match status" value="1"/>
</dbReference>
<dbReference type="GO" id="GO:0016042">
    <property type="term" value="P:lipid catabolic process"/>
    <property type="evidence" value="ECO:0007669"/>
    <property type="project" value="UniProtKB-KW"/>
</dbReference>
<feature type="domain" description="PNPLA" evidence="5">
    <location>
        <begin position="14"/>
        <end position="214"/>
    </location>
</feature>
<evidence type="ECO:0000256" key="4">
    <source>
        <dbReference type="PROSITE-ProRule" id="PRU01161"/>
    </source>
</evidence>
<dbReference type="Proteomes" id="UP000059188">
    <property type="component" value="Unassembled WGS sequence"/>
</dbReference>
<evidence type="ECO:0000259" key="5">
    <source>
        <dbReference type="PROSITE" id="PS51635"/>
    </source>
</evidence>
<gene>
    <name evidence="6" type="ORF">RSOLAG1IB_03502</name>
</gene>
<proteinExistence type="predicted"/>
<protein>
    <submittedName>
        <fullName evidence="6">Calcium-independent phospholipase A2-gamma</fullName>
    </submittedName>
</protein>
<dbReference type="PROSITE" id="PS51635">
    <property type="entry name" value="PNPLA"/>
    <property type="match status" value="1"/>
</dbReference>
<keyword evidence="3" id="KW-0443">Lipid metabolism</keyword>
<feature type="short sequence motif" description="GXGXXG" evidence="4">
    <location>
        <begin position="18"/>
        <end position="23"/>
    </location>
</feature>
<dbReference type="GO" id="GO:0047499">
    <property type="term" value="F:calcium-independent phospholipase A2 activity"/>
    <property type="evidence" value="ECO:0007669"/>
    <property type="project" value="TreeGrafter"/>
</dbReference>